<reference evidence="6 7" key="1">
    <citation type="journal article" date="2017" name="Nat. Ecol. Evol.">
        <title>Scallop genome provides insights into evolution of bilaterian karyotype and development.</title>
        <authorList>
            <person name="Wang S."/>
            <person name="Zhang J."/>
            <person name="Jiao W."/>
            <person name="Li J."/>
            <person name="Xun X."/>
            <person name="Sun Y."/>
            <person name="Guo X."/>
            <person name="Huan P."/>
            <person name="Dong B."/>
            <person name="Zhang L."/>
            <person name="Hu X."/>
            <person name="Sun X."/>
            <person name="Wang J."/>
            <person name="Zhao C."/>
            <person name="Wang Y."/>
            <person name="Wang D."/>
            <person name="Huang X."/>
            <person name="Wang R."/>
            <person name="Lv J."/>
            <person name="Li Y."/>
            <person name="Zhang Z."/>
            <person name="Liu B."/>
            <person name="Lu W."/>
            <person name="Hui Y."/>
            <person name="Liang J."/>
            <person name="Zhou Z."/>
            <person name="Hou R."/>
            <person name="Li X."/>
            <person name="Liu Y."/>
            <person name="Li H."/>
            <person name="Ning X."/>
            <person name="Lin Y."/>
            <person name="Zhao L."/>
            <person name="Xing Q."/>
            <person name="Dou J."/>
            <person name="Li Y."/>
            <person name="Mao J."/>
            <person name="Guo H."/>
            <person name="Dou H."/>
            <person name="Li T."/>
            <person name="Mu C."/>
            <person name="Jiang W."/>
            <person name="Fu Q."/>
            <person name="Fu X."/>
            <person name="Miao Y."/>
            <person name="Liu J."/>
            <person name="Yu Q."/>
            <person name="Li R."/>
            <person name="Liao H."/>
            <person name="Li X."/>
            <person name="Kong Y."/>
            <person name="Jiang Z."/>
            <person name="Chourrout D."/>
            <person name="Li R."/>
            <person name="Bao Z."/>
        </authorList>
    </citation>
    <scope>NUCLEOTIDE SEQUENCE [LARGE SCALE GENOMIC DNA]</scope>
    <source>
        <strain evidence="6 7">PY_sf001</strain>
    </source>
</reference>
<evidence type="ECO:0000313" key="6">
    <source>
        <dbReference type="EMBL" id="OWF55157.1"/>
    </source>
</evidence>
<gene>
    <name evidence="6" type="ORF">KP79_PYT14529</name>
</gene>
<proteinExistence type="predicted"/>
<keyword evidence="7" id="KW-1185">Reference proteome</keyword>
<dbReference type="GO" id="GO:0016491">
    <property type="term" value="F:oxidoreductase activity"/>
    <property type="evidence" value="ECO:0007669"/>
    <property type="project" value="InterPro"/>
</dbReference>
<dbReference type="STRING" id="6573.A0A210R2F8"/>
<evidence type="ECO:0000256" key="1">
    <source>
        <dbReference type="ARBA" id="ARBA00022723"/>
    </source>
</evidence>
<dbReference type="PRINTS" id="PR00092">
    <property type="entry name" value="TYROSINASE"/>
</dbReference>
<evidence type="ECO:0000256" key="4">
    <source>
        <dbReference type="SAM" id="SignalP"/>
    </source>
</evidence>
<dbReference type="AlphaFoldDB" id="A0A210R2F8"/>
<dbReference type="Gene3D" id="1.10.1280.10">
    <property type="entry name" value="Di-copper center containing domain from catechol oxidase"/>
    <property type="match status" value="1"/>
</dbReference>
<keyword evidence="1" id="KW-0479">Metal-binding</keyword>
<sequence length="714" mass="80084">MAHVSKMDHRHLTHVFLLFSFIATCPPVVYSLLEPLAMPDILRECYRYRTQNISVSEMTSQSLNNFCITDFLSQTVLLRPQREISNTSILYAQELVRKVMGRLSVGGRSKRYVRERKEVRTLTREEWNTFTFRLNVLKRPVALPNGGQFVPYDAISDIHMPPLILLAAHIGPNFLGWHRVYLLLLEEALGVPIPYWDSRLDYDMTEPTDSILWTPEFFGQGFGVVDNGPFAGWITPQGINLIRNIGNDGSLITDEQVQGILAQGSHYEVVEPIPRLSIERVHDGPHVWVDGQLSALATAPQEPVFFMHHAFVDYIWYLFRNSLRVEYPGIDPQFDYPLKGNVLHAPNAQMIPFNNLRNIQGYNNFFESRTIYAPSPSCPDCSNSPYLVCNQTIGRCRSLSAAEVSPTMVAPFGAAAASAFVGGTAAVGQLRTQSLVQEIGSLPIGSRFRVFSRDPRTRGDTIPNAPLPSRRRRSFGKDSNVNKEIRQTDNMGTKSRVEDPQINKQYLNTYVLNGVSDANLWVYIPVRVIYEKPSESSTRLDGSRQRFSSNLVNVSHIQESNIIKSVPQNIPASSPKCHISGSGASKVYVQTDGIDYSGRYKDYAVVDERRSISSSMTYVGVKNPKHSAAKFYMTAFDSCGHACKPKCLVNGEYKSCSGTFQITSSTPLMYGVTIDEAVGELWETEDKRPVVSAQGNAPVVFTCKVYTDWPWDLS</sequence>
<dbReference type="PROSITE" id="PS00497">
    <property type="entry name" value="TYROSINASE_1"/>
    <property type="match status" value="1"/>
</dbReference>
<feature type="signal peptide" evidence="4">
    <location>
        <begin position="1"/>
        <end position="31"/>
    </location>
</feature>
<dbReference type="GO" id="GO:0046872">
    <property type="term" value="F:metal ion binding"/>
    <property type="evidence" value="ECO:0007669"/>
    <property type="project" value="UniProtKB-KW"/>
</dbReference>
<dbReference type="InterPro" id="IPR002227">
    <property type="entry name" value="Tyrosinase_Cu-bd"/>
</dbReference>
<dbReference type="InterPro" id="IPR008922">
    <property type="entry name" value="Di-copper_centre_dom_sf"/>
</dbReference>
<evidence type="ECO:0000259" key="5">
    <source>
        <dbReference type="PROSITE" id="PS00497"/>
    </source>
</evidence>
<dbReference type="EMBL" id="NEDP02000756">
    <property type="protein sequence ID" value="OWF55157.1"/>
    <property type="molecule type" value="Genomic_DNA"/>
</dbReference>
<accession>A0A210R2F8</accession>
<dbReference type="PANTHER" id="PTHR11474">
    <property type="entry name" value="TYROSINASE FAMILY MEMBER"/>
    <property type="match status" value="1"/>
</dbReference>
<keyword evidence="4" id="KW-0732">Signal</keyword>
<evidence type="ECO:0000256" key="2">
    <source>
        <dbReference type="ARBA" id="ARBA00023008"/>
    </source>
</evidence>
<evidence type="ECO:0000256" key="3">
    <source>
        <dbReference type="SAM" id="MobiDB-lite"/>
    </source>
</evidence>
<protein>
    <submittedName>
        <fullName evidence="6">Tyrosinase-like protein 1</fullName>
    </submittedName>
</protein>
<feature type="domain" description="Tyrosinase copper-binding" evidence="5">
    <location>
        <begin position="169"/>
        <end position="186"/>
    </location>
</feature>
<evidence type="ECO:0000313" key="7">
    <source>
        <dbReference type="Proteomes" id="UP000242188"/>
    </source>
</evidence>
<dbReference type="OrthoDB" id="6132182at2759"/>
<dbReference type="Proteomes" id="UP000242188">
    <property type="component" value="Unassembled WGS sequence"/>
</dbReference>
<feature type="chain" id="PRO_5012623071" evidence="4">
    <location>
        <begin position="32"/>
        <end position="714"/>
    </location>
</feature>
<keyword evidence="2" id="KW-0186">Copper</keyword>
<dbReference type="Pfam" id="PF00264">
    <property type="entry name" value="Tyrosinase"/>
    <property type="match status" value="1"/>
</dbReference>
<dbReference type="SUPFAM" id="SSF48056">
    <property type="entry name" value="Di-copper centre-containing domain"/>
    <property type="match status" value="1"/>
</dbReference>
<organism evidence="6 7">
    <name type="scientific">Mizuhopecten yessoensis</name>
    <name type="common">Japanese scallop</name>
    <name type="synonym">Patinopecten yessoensis</name>
    <dbReference type="NCBI Taxonomy" id="6573"/>
    <lineage>
        <taxon>Eukaryota</taxon>
        <taxon>Metazoa</taxon>
        <taxon>Spiralia</taxon>
        <taxon>Lophotrochozoa</taxon>
        <taxon>Mollusca</taxon>
        <taxon>Bivalvia</taxon>
        <taxon>Autobranchia</taxon>
        <taxon>Pteriomorphia</taxon>
        <taxon>Pectinida</taxon>
        <taxon>Pectinoidea</taxon>
        <taxon>Pectinidae</taxon>
        <taxon>Mizuhopecten</taxon>
    </lineage>
</organism>
<dbReference type="PANTHER" id="PTHR11474:SF126">
    <property type="entry name" value="TYROSINASE-LIKE PROTEIN TYR-1-RELATED"/>
    <property type="match status" value="1"/>
</dbReference>
<dbReference type="InterPro" id="IPR050316">
    <property type="entry name" value="Tyrosinase/Hemocyanin"/>
</dbReference>
<comment type="caution">
    <text evidence="6">The sequence shown here is derived from an EMBL/GenBank/DDBJ whole genome shotgun (WGS) entry which is preliminary data.</text>
</comment>
<feature type="region of interest" description="Disordered" evidence="3">
    <location>
        <begin position="453"/>
        <end position="477"/>
    </location>
</feature>
<name>A0A210R2F8_MIZYE</name>